<protein>
    <submittedName>
        <fullName evidence="1">Uncharacterized protein</fullName>
    </submittedName>
</protein>
<dbReference type="EMBL" id="BOOO01000042">
    <property type="protein sequence ID" value="GII33842.1"/>
    <property type="molecule type" value="Genomic_DNA"/>
</dbReference>
<proteinExistence type="predicted"/>
<organism evidence="1 2">
    <name type="scientific">Planotetraspora mira</name>
    <dbReference type="NCBI Taxonomy" id="58121"/>
    <lineage>
        <taxon>Bacteria</taxon>
        <taxon>Bacillati</taxon>
        <taxon>Actinomycetota</taxon>
        <taxon>Actinomycetes</taxon>
        <taxon>Streptosporangiales</taxon>
        <taxon>Streptosporangiaceae</taxon>
        <taxon>Planotetraspora</taxon>
    </lineage>
</organism>
<dbReference type="Proteomes" id="UP000650628">
    <property type="component" value="Unassembled WGS sequence"/>
</dbReference>
<evidence type="ECO:0000313" key="2">
    <source>
        <dbReference type="Proteomes" id="UP000650628"/>
    </source>
</evidence>
<sequence>MKLEIDPERDIQTGTCDCCGTPFERVTGFINNEGGAYAIYYASCYHHDGIHEAWIDVILDDAWDPDDPVSKAGPNRVTIGCRVGPVANDPNPACTLVPAAYVAPDDPFYGHKLDRDEAFQHPWLSAYWHTIDHILEHDTTVQQHIYGAPAGTS</sequence>
<dbReference type="RefSeq" id="WP_203957660.1">
    <property type="nucleotide sequence ID" value="NZ_BOOO01000042.1"/>
</dbReference>
<evidence type="ECO:0000313" key="1">
    <source>
        <dbReference type="EMBL" id="GII33842.1"/>
    </source>
</evidence>
<reference evidence="1 2" key="1">
    <citation type="submission" date="2021-01" db="EMBL/GenBank/DDBJ databases">
        <title>Whole genome shotgun sequence of Planotetraspora mira NBRC 15435.</title>
        <authorList>
            <person name="Komaki H."/>
            <person name="Tamura T."/>
        </authorList>
    </citation>
    <scope>NUCLEOTIDE SEQUENCE [LARGE SCALE GENOMIC DNA]</scope>
    <source>
        <strain evidence="1 2">NBRC 15435</strain>
    </source>
</reference>
<accession>A0A8J3TX25</accession>
<gene>
    <name evidence="1" type="ORF">Pmi06nite_72840</name>
</gene>
<keyword evidence="2" id="KW-1185">Reference proteome</keyword>
<name>A0A8J3TX25_9ACTN</name>
<dbReference type="AlphaFoldDB" id="A0A8J3TX25"/>
<comment type="caution">
    <text evidence="1">The sequence shown here is derived from an EMBL/GenBank/DDBJ whole genome shotgun (WGS) entry which is preliminary data.</text>
</comment>